<sequence length="73" mass="7959">METELVVDWLKVVLGRQRGGLRTKRNMLVLDAFLGRLTEPVKTQVRAMKGVLVIIPGDDKPATGVGCSGQQVI</sequence>
<evidence type="ECO:0000313" key="1">
    <source>
        <dbReference type="EMBL" id="KAK0148142.1"/>
    </source>
</evidence>
<protein>
    <submittedName>
        <fullName evidence="1">Pogo transposable element with KRAB domain</fullName>
    </submittedName>
</protein>
<name>A0AA47MY13_MERPO</name>
<proteinExistence type="predicted"/>
<organism evidence="1 2">
    <name type="scientific">Merluccius polli</name>
    <name type="common">Benguela hake</name>
    <name type="synonym">Merluccius cadenati</name>
    <dbReference type="NCBI Taxonomy" id="89951"/>
    <lineage>
        <taxon>Eukaryota</taxon>
        <taxon>Metazoa</taxon>
        <taxon>Chordata</taxon>
        <taxon>Craniata</taxon>
        <taxon>Vertebrata</taxon>
        <taxon>Euteleostomi</taxon>
        <taxon>Actinopterygii</taxon>
        <taxon>Neopterygii</taxon>
        <taxon>Teleostei</taxon>
        <taxon>Neoteleostei</taxon>
        <taxon>Acanthomorphata</taxon>
        <taxon>Zeiogadaria</taxon>
        <taxon>Gadariae</taxon>
        <taxon>Gadiformes</taxon>
        <taxon>Gadoidei</taxon>
        <taxon>Merlucciidae</taxon>
        <taxon>Merluccius</taxon>
    </lineage>
</organism>
<accession>A0AA47MY13</accession>
<gene>
    <name evidence="1" type="primary">POGK_0</name>
    <name evidence="1" type="ORF">N1851_012144</name>
</gene>
<reference evidence="1" key="1">
    <citation type="journal article" date="2023" name="Front. Mar. Sci.">
        <title>A new Merluccius polli reference genome to investigate the effects of global change in West African waters.</title>
        <authorList>
            <person name="Mateo J.L."/>
            <person name="Blanco-Fernandez C."/>
            <person name="Garcia-Vazquez E."/>
            <person name="Machado-Schiaffino G."/>
        </authorList>
    </citation>
    <scope>NUCLEOTIDE SEQUENCE</scope>
    <source>
        <strain evidence="1">C29</strain>
        <tissue evidence="1">Fin</tissue>
    </source>
</reference>
<dbReference type="Proteomes" id="UP001174136">
    <property type="component" value="Unassembled WGS sequence"/>
</dbReference>
<dbReference type="EMBL" id="JAOPHQ010002097">
    <property type="protein sequence ID" value="KAK0148142.1"/>
    <property type="molecule type" value="Genomic_DNA"/>
</dbReference>
<comment type="caution">
    <text evidence="1">The sequence shown here is derived from an EMBL/GenBank/DDBJ whole genome shotgun (WGS) entry which is preliminary data.</text>
</comment>
<evidence type="ECO:0000313" key="2">
    <source>
        <dbReference type="Proteomes" id="UP001174136"/>
    </source>
</evidence>
<keyword evidence="2" id="KW-1185">Reference proteome</keyword>
<dbReference type="AlphaFoldDB" id="A0AA47MY13"/>